<name>A0A4S8KNF8_DENBC</name>
<dbReference type="Proteomes" id="UP000297245">
    <property type="component" value="Unassembled WGS sequence"/>
</dbReference>
<feature type="region of interest" description="Disordered" evidence="1">
    <location>
        <begin position="1"/>
        <end position="23"/>
    </location>
</feature>
<gene>
    <name evidence="4" type="ORF">K435DRAFT_770454</name>
</gene>
<keyword evidence="2" id="KW-0812">Transmembrane</keyword>
<dbReference type="InterPro" id="IPR003439">
    <property type="entry name" value="ABC_transporter-like_ATP-bd"/>
</dbReference>
<dbReference type="Pfam" id="PF00005">
    <property type="entry name" value="ABC_tran"/>
    <property type="match status" value="1"/>
</dbReference>
<dbReference type="InterPro" id="IPR027417">
    <property type="entry name" value="P-loop_NTPase"/>
</dbReference>
<dbReference type="GO" id="GO:0016887">
    <property type="term" value="F:ATP hydrolysis activity"/>
    <property type="evidence" value="ECO:0007669"/>
    <property type="project" value="InterPro"/>
</dbReference>
<evidence type="ECO:0000256" key="1">
    <source>
        <dbReference type="SAM" id="MobiDB-lite"/>
    </source>
</evidence>
<feature type="domain" description="ABC transporter" evidence="3">
    <location>
        <begin position="429"/>
        <end position="476"/>
    </location>
</feature>
<dbReference type="PANTHER" id="PTHR24221">
    <property type="entry name" value="ATP-BINDING CASSETTE SUB-FAMILY B"/>
    <property type="match status" value="1"/>
</dbReference>
<evidence type="ECO:0000313" key="4">
    <source>
        <dbReference type="EMBL" id="THU77152.1"/>
    </source>
</evidence>
<evidence type="ECO:0000259" key="3">
    <source>
        <dbReference type="Pfam" id="PF00005"/>
    </source>
</evidence>
<evidence type="ECO:0000256" key="2">
    <source>
        <dbReference type="SAM" id="Phobius"/>
    </source>
</evidence>
<dbReference type="Gene3D" id="3.40.50.300">
    <property type="entry name" value="P-loop containing nucleotide triphosphate hydrolases"/>
    <property type="match status" value="1"/>
</dbReference>
<sequence length="477" mass="53341">MGLISEELKSSSEKQNANASKSKSKTPIETLQLGVFRVLIEKRNQSFFNVDLNTLYERLLSRTKLARRLVTEVVSLAPGMLLLMALASIWGSVENVFLLNLETKILHIIETGLSNRGVNGYALVMAICSRLIFVVCTAIIAHWSKELVPQIERKVNDHFEHFLLTKNLTTDLPTAQANRRDDAISSQVPWNAFQAIFELLSKSFGVLSELAFVIHVARSGNHGPIFALLCIGRPIVYLLTRHNLWSMSRVIQANNEDFIRMNSLRTLQEKSYRTEVITGNIAQYILGEFKKSRDALKDTSTENAESLYGKEKSPLPQCIANVVGDLPVLYYATIALLNPSSMSLTTIATLQQASTLLRWSFWEIFWNIEQLRYCMSRVQQLYDLENASVAIKDGDLSYPTSKTSDKGMVLELRNVSFTYPGSKGSTKALDDVSFRIEPGELVVIVGANGSGKSTFIKLVTRLYNADSGQVLVDDEDV</sequence>
<dbReference type="PANTHER" id="PTHR24221:SF654">
    <property type="entry name" value="ATP-BINDING CASSETTE SUB-FAMILY B MEMBER 6"/>
    <property type="match status" value="1"/>
</dbReference>
<feature type="non-terminal residue" evidence="4">
    <location>
        <position position="477"/>
    </location>
</feature>
<proteinExistence type="predicted"/>
<reference evidence="4 5" key="1">
    <citation type="journal article" date="2019" name="Nat. Ecol. Evol.">
        <title>Megaphylogeny resolves global patterns of mushroom evolution.</title>
        <authorList>
            <person name="Varga T."/>
            <person name="Krizsan K."/>
            <person name="Foldi C."/>
            <person name="Dima B."/>
            <person name="Sanchez-Garcia M."/>
            <person name="Sanchez-Ramirez S."/>
            <person name="Szollosi G.J."/>
            <person name="Szarkandi J.G."/>
            <person name="Papp V."/>
            <person name="Albert L."/>
            <person name="Andreopoulos W."/>
            <person name="Angelini C."/>
            <person name="Antonin V."/>
            <person name="Barry K.W."/>
            <person name="Bougher N.L."/>
            <person name="Buchanan P."/>
            <person name="Buyck B."/>
            <person name="Bense V."/>
            <person name="Catcheside P."/>
            <person name="Chovatia M."/>
            <person name="Cooper J."/>
            <person name="Damon W."/>
            <person name="Desjardin D."/>
            <person name="Finy P."/>
            <person name="Geml J."/>
            <person name="Haridas S."/>
            <person name="Hughes K."/>
            <person name="Justo A."/>
            <person name="Karasinski D."/>
            <person name="Kautmanova I."/>
            <person name="Kiss B."/>
            <person name="Kocsube S."/>
            <person name="Kotiranta H."/>
            <person name="LaButti K.M."/>
            <person name="Lechner B.E."/>
            <person name="Liimatainen K."/>
            <person name="Lipzen A."/>
            <person name="Lukacs Z."/>
            <person name="Mihaltcheva S."/>
            <person name="Morgado L.N."/>
            <person name="Niskanen T."/>
            <person name="Noordeloos M.E."/>
            <person name="Ohm R.A."/>
            <person name="Ortiz-Santana B."/>
            <person name="Ovrebo C."/>
            <person name="Racz N."/>
            <person name="Riley R."/>
            <person name="Savchenko A."/>
            <person name="Shiryaev A."/>
            <person name="Soop K."/>
            <person name="Spirin V."/>
            <person name="Szebenyi C."/>
            <person name="Tomsovsky M."/>
            <person name="Tulloss R.E."/>
            <person name="Uehling J."/>
            <person name="Grigoriev I.V."/>
            <person name="Vagvolgyi C."/>
            <person name="Papp T."/>
            <person name="Martin F.M."/>
            <person name="Miettinen O."/>
            <person name="Hibbett D.S."/>
            <person name="Nagy L.G."/>
        </authorList>
    </citation>
    <scope>NUCLEOTIDE SEQUENCE [LARGE SCALE GENOMIC DNA]</scope>
    <source>
        <strain evidence="4 5">CBS 962.96</strain>
    </source>
</reference>
<keyword evidence="2" id="KW-0472">Membrane</keyword>
<dbReference type="EMBL" id="ML180534">
    <property type="protein sequence ID" value="THU77152.1"/>
    <property type="molecule type" value="Genomic_DNA"/>
</dbReference>
<feature type="compositionally biased region" description="Basic and acidic residues" evidence="1">
    <location>
        <begin position="1"/>
        <end position="12"/>
    </location>
</feature>
<dbReference type="OrthoDB" id="2997372at2759"/>
<feature type="transmembrane region" description="Helical" evidence="2">
    <location>
        <begin position="121"/>
        <end position="144"/>
    </location>
</feature>
<dbReference type="AlphaFoldDB" id="A0A4S8KNF8"/>
<dbReference type="InterPro" id="IPR039421">
    <property type="entry name" value="Type_1_exporter"/>
</dbReference>
<feature type="transmembrane region" description="Helical" evidence="2">
    <location>
        <begin position="69"/>
        <end position="90"/>
    </location>
</feature>
<accession>A0A4S8KNF8</accession>
<keyword evidence="5" id="KW-1185">Reference proteome</keyword>
<organism evidence="4 5">
    <name type="scientific">Dendrothele bispora (strain CBS 962.96)</name>
    <dbReference type="NCBI Taxonomy" id="1314807"/>
    <lineage>
        <taxon>Eukaryota</taxon>
        <taxon>Fungi</taxon>
        <taxon>Dikarya</taxon>
        <taxon>Basidiomycota</taxon>
        <taxon>Agaricomycotina</taxon>
        <taxon>Agaricomycetes</taxon>
        <taxon>Agaricomycetidae</taxon>
        <taxon>Agaricales</taxon>
        <taxon>Agaricales incertae sedis</taxon>
        <taxon>Dendrothele</taxon>
    </lineage>
</organism>
<protein>
    <recommendedName>
        <fullName evidence="3">ABC transporter domain-containing protein</fullName>
    </recommendedName>
</protein>
<dbReference type="GO" id="GO:0034040">
    <property type="term" value="F:ATPase-coupled lipid transmembrane transporter activity"/>
    <property type="evidence" value="ECO:0007669"/>
    <property type="project" value="TreeGrafter"/>
</dbReference>
<dbReference type="GO" id="GO:0005524">
    <property type="term" value="F:ATP binding"/>
    <property type="evidence" value="ECO:0007669"/>
    <property type="project" value="InterPro"/>
</dbReference>
<keyword evidence="2" id="KW-1133">Transmembrane helix</keyword>
<evidence type="ECO:0000313" key="5">
    <source>
        <dbReference type="Proteomes" id="UP000297245"/>
    </source>
</evidence>
<dbReference type="SUPFAM" id="SSF52540">
    <property type="entry name" value="P-loop containing nucleoside triphosphate hydrolases"/>
    <property type="match status" value="1"/>
</dbReference>